<dbReference type="Proteomes" id="UP000554965">
    <property type="component" value="Unassembled WGS sequence"/>
</dbReference>
<keyword evidence="2" id="KW-1185">Reference proteome</keyword>
<comment type="caution">
    <text evidence="1">The sequence shown here is derived from an EMBL/GenBank/DDBJ whole genome shotgun (WGS) entry which is preliminary data.</text>
</comment>
<evidence type="ECO:0000313" key="2">
    <source>
        <dbReference type="Proteomes" id="UP000554965"/>
    </source>
</evidence>
<dbReference type="EMBL" id="OCTY01000002">
    <property type="protein sequence ID" value="SOJ56969.1"/>
    <property type="molecule type" value="Genomic_DNA"/>
</dbReference>
<name>A0A7Z7IQX5_9MYCO</name>
<sequence>MARRASHAGVTIYPRGSEWRKWDLHIHPPGTKLNDGYGTPPDLDRFCRLLEESDVQVFGITDYFTADGYLAVAERYRQLFPDTEKVLLPNIELRLNETVNGQNQTVHIHLLFRPDVTPATLTKLLAELKTTTTEASGRELRCGELTSRSHCESATVTRKDIEEAIGQTFGSKVPRDDNVLVIVPSNNDGIRAGSGQQRRANLADEIDKFVDAIYGNSGNVAWFLKTDRYEDSGQKSKPKPVFACSDAHKFEEVEQWLGKTVHSQSAHKEATWIKADPTFEGLQQTLVEPEHRVRIQPLRPDAKEPYKVISAVRFDGGGFPKTIVLNQNLVSIIGSRSSGKSALLAYIAHAVDPEHTVAQQVASGVMEDGKAGPAAAYTWEDVSHITCTVEWADPAVTEGKIIYIPQNSLFAVSERPGEITDKIQPVLYRMDPGLKIAHQRMHADVESSQALIAGAVDEWFRLADRIGDARNELRGLGDPAAISSTRDVWNRATGYGGERHPSQFNVIESQHRCQSLNHTVIRQRLKPSGSANFLAVAERFI</sequence>
<evidence type="ECO:0000313" key="1">
    <source>
        <dbReference type="EMBL" id="SOJ56969.1"/>
    </source>
</evidence>
<organism evidence="1 2">
    <name type="scientific">Mycobacterium simulans</name>
    <dbReference type="NCBI Taxonomy" id="627089"/>
    <lineage>
        <taxon>Bacteria</taxon>
        <taxon>Bacillati</taxon>
        <taxon>Actinomycetota</taxon>
        <taxon>Actinomycetes</taxon>
        <taxon>Mycobacteriales</taxon>
        <taxon>Mycobacteriaceae</taxon>
        <taxon>Mycobacterium</taxon>
    </lineage>
</organism>
<reference evidence="1 2" key="1">
    <citation type="submission" date="2017-10" db="EMBL/GenBank/DDBJ databases">
        <authorList>
            <consortium name="Urmite Genomes"/>
        </authorList>
    </citation>
    <scope>NUCLEOTIDE SEQUENCE [LARGE SCALE GENOMIC DNA]</scope>
    <source>
        <strain evidence="1 2">FB-527</strain>
    </source>
</reference>
<dbReference type="AlphaFoldDB" id="A0A7Z7IQX5"/>
<gene>
    <name evidence="1" type="ORF">MSIMFB_04447</name>
</gene>
<proteinExistence type="predicted"/>
<dbReference type="Gene3D" id="3.20.20.140">
    <property type="entry name" value="Metal-dependent hydrolases"/>
    <property type="match status" value="1"/>
</dbReference>
<protein>
    <submittedName>
        <fullName evidence="1">Uncharacterized protein</fullName>
    </submittedName>
</protein>
<dbReference type="RefSeq" id="WP_186244489.1">
    <property type="nucleotide sequence ID" value="NZ_OCTY01000002.1"/>
</dbReference>
<accession>A0A7Z7IQX5</accession>
<dbReference type="InterPro" id="IPR016195">
    <property type="entry name" value="Pol/histidinol_Pase-like"/>
</dbReference>
<dbReference type="SUPFAM" id="SSF89550">
    <property type="entry name" value="PHP domain-like"/>
    <property type="match status" value="1"/>
</dbReference>